<proteinExistence type="predicted"/>
<dbReference type="AlphaFoldDB" id="A0A1H9G5H2"/>
<evidence type="ECO:0000313" key="2">
    <source>
        <dbReference type="Proteomes" id="UP000242515"/>
    </source>
</evidence>
<reference evidence="2" key="1">
    <citation type="submission" date="2016-10" db="EMBL/GenBank/DDBJ databases">
        <authorList>
            <person name="Varghese N."/>
            <person name="Submissions S."/>
        </authorList>
    </citation>
    <scope>NUCLEOTIDE SEQUENCE [LARGE SCALE GENOMIC DNA]</scope>
    <source>
        <strain evidence="2">8N4</strain>
    </source>
</reference>
<gene>
    <name evidence="1" type="ORF">SAMN05216522_10381</name>
</gene>
<sequence>MVKNDTHAFVQTFIENTGEELKELISGMYSLIDNQEVIIQWQKKK</sequence>
<dbReference type="Proteomes" id="UP000242515">
    <property type="component" value="Unassembled WGS sequence"/>
</dbReference>
<keyword evidence="2" id="KW-1185">Reference proteome</keyword>
<evidence type="ECO:0000313" key="1">
    <source>
        <dbReference type="EMBL" id="SEQ45321.1"/>
    </source>
</evidence>
<organism evidence="1 2">
    <name type="scientific">Rosenbergiella nectarea</name>
    <dbReference type="NCBI Taxonomy" id="988801"/>
    <lineage>
        <taxon>Bacteria</taxon>
        <taxon>Pseudomonadati</taxon>
        <taxon>Pseudomonadota</taxon>
        <taxon>Gammaproteobacteria</taxon>
        <taxon>Enterobacterales</taxon>
        <taxon>Erwiniaceae</taxon>
        <taxon>Rosenbergiella</taxon>
    </lineage>
</organism>
<name>A0A1H9G5H2_9GAMM</name>
<protein>
    <submittedName>
        <fullName evidence="1">Uncharacterized protein</fullName>
    </submittedName>
</protein>
<accession>A0A1H9G5H2</accession>
<dbReference type="EMBL" id="FOGC01000003">
    <property type="protein sequence ID" value="SEQ45321.1"/>
    <property type="molecule type" value="Genomic_DNA"/>
</dbReference>